<gene>
    <name evidence="1" type="ORF">NQ176_g2274</name>
</gene>
<keyword evidence="2" id="KW-1185">Reference proteome</keyword>
<dbReference type="Proteomes" id="UP001143910">
    <property type="component" value="Unassembled WGS sequence"/>
</dbReference>
<evidence type="ECO:0000313" key="1">
    <source>
        <dbReference type="EMBL" id="KAJ2981044.1"/>
    </source>
</evidence>
<organism evidence="1 2">
    <name type="scientific">Zarea fungicola</name>
    <dbReference type="NCBI Taxonomy" id="93591"/>
    <lineage>
        <taxon>Eukaryota</taxon>
        <taxon>Fungi</taxon>
        <taxon>Dikarya</taxon>
        <taxon>Ascomycota</taxon>
        <taxon>Pezizomycotina</taxon>
        <taxon>Sordariomycetes</taxon>
        <taxon>Hypocreomycetidae</taxon>
        <taxon>Hypocreales</taxon>
        <taxon>Cordycipitaceae</taxon>
        <taxon>Zarea</taxon>
    </lineage>
</organism>
<accession>A0ACC1NPP8</accession>
<evidence type="ECO:0000313" key="2">
    <source>
        <dbReference type="Proteomes" id="UP001143910"/>
    </source>
</evidence>
<reference evidence="1" key="1">
    <citation type="submission" date="2022-08" db="EMBL/GenBank/DDBJ databases">
        <title>Genome Sequence of Lecanicillium fungicola.</title>
        <authorList>
            <person name="Buettner E."/>
        </authorList>
    </citation>
    <scope>NUCLEOTIDE SEQUENCE</scope>
    <source>
        <strain evidence="1">Babe33</strain>
    </source>
</reference>
<dbReference type="EMBL" id="JANJQO010000156">
    <property type="protein sequence ID" value="KAJ2981044.1"/>
    <property type="molecule type" value="Genomic_DNA"/>
</dbReference>
<comment type="caution">
    <text evidence="1">The sequence shown here is derived from an EMBL/GenBank/DDBJ whole genome shotgun (WGS) entry which is preliminary data.</text>
</comment>
<proteinExistence type="predicted"/>
<protein>
    <submittedName>
        <fullName evidence="1">Uncharacterized protein</fullName>
    </submittedName>
</protein>
<sequence length="361" mass="38122">MSHPSSLAIKNVHVFTGIDFTPLTTVFIDGENIATERLGAPEMDGNGGFLIPGLIDAHLHMRSSDGLDQLAKVGVTAAIDLGCWPTSLVQALKEYSTKPGVTQLQSAGLVATAPNSLHEKMFPDMPKSAILSSPSQAERFVTERLAEGADYIKIIADIPGPDQETINALVKSARVHGKLSIIHATKSKVFDMAVKAGPDVITHVPLDAALSESAIEQLLEKKIVCIPTLTMARALTSIRKTPGMSYENCQESVTRLVAAGVSVLAGTDANDHSPAGVAFGKSLHDELANFVVAGMSPLAALRSATVESAAYFGFDSGIIEPGRPANLVLLGKNPLEDIKATRDIRAVWCQGTQVAVQDLAV</sequence>
<name>A0ACC1NPP8_9HYPO</name>